<feature type="signal peptide" evidence="1">
    <location>
        <begin position="1"/>
        <end position="20"/>
    </location>
</feature>
<evidence type="ECO:0000259" key="2">
    <source>
        <dbReference type="PROSITE" id="PS51820"/>
    </source>
</evidence>
<dbReference type="OrthoDB" id="5945687at2759"/>
<dbReference type="AlphaFoldDB" id="A0A7M5X311"/>
<keyword evidence="4" id="KW-1185">Reference proteome</keyword>
<dbReference type="Gene3D" id="2.60.120.1560">
    <property type="match status" value="1"/>
</dbReference>
<sequence length="493" mass="56823">RMMMKFSILICSILLGSVESQELKFKKDTSCSTKMASKLRRHSILIASKISGNQANIATLRDCFTGCSNHANCEMFAHHEKEKRCMFFKEILVNEVLSRLIFEGWSPGKINAQEKIISYISDTCSEEYCRDSCLSGVRETCTPSLYRLPECTAYDGVFTGCDHARKILQQNPSMGLSLSSASFDQTIRISIGGGSVYVPCQEHVEYTQIVAGDGKCMADDKDNWYGFYRRNCYGGYGTTYAYNRITHVLKPLYRSWQFFKMASHNYYYRWDVSQHLMPTEDEAEKETFKRTGFGTYQISDGRYMMRELHVHMLNYFYQELSSPPFASSTLSHEYNNFTNIPGAVKVSLYEGFIGNLDTLHAQTPSRIGRYDNFESFNFDRLLENYGMILQTYFVPPSDGLYRFILVSDDDAKLFISLNDQESDKFEIVHNLIAIGTTDYSRQSSAIQLQANQKYYMEIIGREIHYDDYFIAGVILPNGDQIVPITYQYLEHYY</sequence>
<dbReference type="Pfam" id="PF07691">
    <property type="entry name" value="PA14"/>
    <property type="match status" value="1"/>
</dbReference>
<organism evidence="3 4">
    <name type="scientific">Clytia hemisphaerica</name>
    <dbReference type="NCBI Taxonomy" id="252671"/>
    <lineage>
        <taxon>Eukaryota</taxon>
        <taxon>Metazoa</taxon>
        <taxon>Cnidaria</taxon>
        <taxon>Hydrozoa</taxon>
        <taxon>Hydroidolina</taxon>
        <taxon>Leptothecata</taxon>
        <taxon>Obeliida</taxon>
        <taxon>Clytiidae</taxon>
        <taxon>Clytia</taxon>
    </lineage>
</organism>
<dbReference type="Pfam" id="PF00024">
    <property type="entry name" value="PAN_1"/>
    <property type="match status" value="1"/>
</dbReference>
<proteinExistence type="predicted"/>
<dbReference type="EnsemblMetazoa" id="CLYHEMT017063.1">
    <property type="protein sequence ID" value="CLYHEMP017063.1"/>
    <property type="gene ID" value="CLYHEMG017063"/>
</dbReference>
<evidence type="ECO:0000256" key="1">
    <source>
        <dbReference type="SAM" id="SignalP"/>
    </source>
</evidence>
<reference evidence="3" key="1">
    <citation type="submission" date="2021-01" db="UniProtKB">
        <authorList>
            <consortium name="EnsemblMetazoa"/>
        </authorList>
    </citation>
    <scope>IDENTIFICATION</scope>
</reference>
<dbReference type="InterPro" id="IPR011658">
    <property type="entry name" value="PA14_dom"/>
</dbReference>
<feature type="chain" id="PRO_5029775645" description="PA14 domain-containing protein" evidence="1">
    <location>
        <begin position="21"/>
        <end position="493"/>
    </location>
</feature>
<dbReference type="InterPro" id="IPR003609">
    <property type="entry name" value="Pan_app"/>
</dbReference>
<dbReference type="InterPro" id="IPR037524">
    <property type="entry name" value="PA14/GLEYA"/>
</dbReference>
<dbReference type="PROSITE" id="PS51820">
    <property type="entry name" value="PA14"/>
    <property type="match status" value="1"/>
</dbReference>
<name>A0A7M5X311_9CNID</name>
<feature type="domain" description="PA14" evidence="2">
    <location>
        <begin position="339"/>
        <end position="488"/>
    </location>
</feature>
<protein>
    <recommendedName>
        <fullName evidence="2">PA14 domain-containing protein</fullName>
    </recommendedName>
</protein>
<dbReference type="Proteomes" id="UP000594262">
    <property type="component" value="Unplaced"/>
</dbReference>
<accession>A0A7M5X311</accession>
<keyword evidence="1" id="KW-0732">Signal</keyword>
<evidence type="ECO:0000313" key="3">
    <source>
        <dbReference type="EnsemblMetazoa" id="CLYHEMP017063.1"/>
    </source>
</evidence>
<evidence type="ECO:0000313" key="4">
    <source>
        <dbReference type="Proteomes" id="UP000594262"/>
    </source>
</evidence>